<keyword evidence="1 3" id="KW-0597">Phosphoprotein</keyword>
<accession>A0A1M4SSU8</accession>
<dbReference type="SUPFAM" id="SSF46894">
    <property type="entry name" value="C-terminal effector domain of the bipartite response regulators"/>
    <property type="match status" value="1"/>
</dbReference>
<dbReference type="InterPro" id="IPR011006">
    <property type="entry name" value="CheY-like_superfamily"/>
</dbReference>
<dbReference type="PROSITE" id="PS50043">
    <property type="entry name" value="HTH_LUXR_2"/>
    <property type="match status" value="1"/>
</dbReference>
<evidence type="ECO:0000259" key="4">
    <source>
        <dbReference type="PROSITE" id="PS50043"/>
    </source>
</evidence>
<dbReference type="STRING" id="1302690.BUE76_00655"/>
<evidence type="ECO:0000256" key="3">
    <source>
        <dbReference type="PROSITE-ProRule" id="PRU00169"/>
    </source>
</evidence>
<organism evidence="6 7">
    <name type="scientific">Cnuella takakiae</name>
    <dbReference type="NCBI Taxonomy" id="1302690"/>
    <lineage>
        <taxon>Bacteria</taxon>
        <taxon>Pseudomonadati</taxon>
        <taxon>Bacteroidota</taxon>
        <taxon>Chitinophagia</taxon>
        <taxon>Chitinophagales</taxon>
        <taxon>Chitinophagaceae</taxon>
        <taxon>Cnuella</taxon>
    </lineage>
</organism>
<feature type="domain" description="Response regulatory" evidence="5">
    <location>
        <begin position="3"/>
        <end position="119"/>
    </location>
</feature>
<dbReference type="PRINTS" id="PR00038">
    <property type="entry name" value="HTHLUXR"/>
</dbReference>
<dbReference type="PROSITE" id="PS50110">
    <property type="entry name" value="RESPONSE_REGULATORY"/>
    <property type="match status" value="1"/>
</dbReference>
<dbReference type="SMART" id="SM00448">
    <property type="entry name" value="REC"/>
    <property type="match status" value="1"/>
</dbReference>
<dbReference type="Pfam" id="PF00196">
    <property type="entry name" value="GerE"/>
    <property type="match status" value="1"/>
</dbReference>
<dbReference type="RefSeq" id="WP_073039167.1">
    <property type="nucleotide sequence ID" value="NZ_FQUO01000001.1"/>
</dbReference>
<evidence type="ECO:0000259" key="5">
    <source>
        <dbReference type="PROSITE" id="PS50110"/>
    </source>
</evidence>
<dbReference type="GO" id="GO:0006355">
    <property type="term" value="P:regulation of DNA-templated transcription"/>
    <property type="evidence" value="ECO:0007669"/>
    <property type="project" value="InterPro"/>
</dbReference>
<dbReference type="SMART" id="SM00421">
    <property type="entry name" value="HTH_LUXR"/>
    <property type="match status" value="1"/>
</dbReference>
<feature type="domain" description="HTH luxR-type" evidence="4">
    <location>
        <begin position="142"/>
        <end position="207"/>
    </location>
</feature>
<dbReference type="EMBL" id="FQUO01000001">
    <property type="protein sequence ID" value="SHE35077.1"/>
    <property type="molecule type" value="Genomic_DNA"/>
</dbReference>
<keyword evidence="2" id="KW-0238">DNA-binding</keyword>
<protein>
    <submittedName>
        <fullName evidence="6">Two component transcriptional regulator, LuxR family</fullName>
    </submittedName>
</protein>
<dbReference type="InterPro" id="IPR001789">
    <property type="entry name" value="Sig_transdc_resp-reg_receiver"/>
</dbReference>
<dbReference type="CDD" id="cd17535">
    <property type="entry name" value="REC_NarL-like"/>
    <property type="match status" value="1"/>
</dbReference>
<evidence type="ECO:0000256" key="1">
    <source>
        <dbReference type="ARBA" id="ARBA00022553"/>
    </source>
</evidence>
<evidence type="ECO:0000256" key="2">
    <source>
        <dbReference type="ARBA" id="ARBA00023125"/>
    </source>
</evidence>
<sequence>MKKIIIADDHTIVRVGMRQLIQESYPFCNVVEVDNADDLVRRVLAEDWDAVVTDITMPGKTGIDALIQIRQVKPKLPVLVLTLHSEDAYALRAMRAGASGYLTKTVAAVDLVDALERIITGKNYITEQVAEIMVSAIFNPEGKVSKDLLTDREMEVLLLVAKGKKVREGAALLHISASSFATYRSRVMEKLQLFTVPDLVRFCLEEHLL</sequence>
<feature type="modified residue" description="4-aspartylphosphate" evidence="3">
    <location>
        <position position="54"/>
    </location>
</feature>
<dbReference type="SUPFAM" id="SSF52172">
    <property type="entry name" value="CheY-like"/>
    <property type="match status" value="1"/>
</dbReference>
<reference evidence="6 7" key="1">
    <citation type="submission" date="2016-11" db="EMBL/GenBank/DDBJ databases">
        <authorList>
            <person name="Jaros S."/>
            <person name="Januszkiewicz K."/>
            <person name="Wedrychowicz H."/>
        </authorList>
    </citation>
    <scope>NUCLEOTIDE SEQUENCE [LARGE SCALE GENOMIC DNA]</scope>
    <source>
        <strain evidence="6 7">DSM 26897</strain>
    </source>
</reference>
<dbReference type="InterPro" id="IPR000792">
    <property type="entry name" value="Tscrpt_reg_LuxR_C"/>
</dbReference>
<dbReference type="InterPro" id="IPR016032">
    <property type="entry name" value="Sig_transdc_resp-reg_C-effctor"/>
</dbReference>
<dbReference type="OrthoDB" id="1013073at2"/>
<evidence type="ECO:0000313" key="7">
    <source>
        <dbReference type="Proteomes" id="UP000184368"/>
    </source>
</evidence>
<dbReference type="Proteomes" id="UP000184368">
    <property type="component" value="Unassembled WGS sequence"/>
</dbReference>
<dbReference type="PANTHER" id="PTHR45566:SF2">
    <property type="entry name" value="NARL SUBFAMILY"/>
    <property type="match status" value="1"/>
</dbReference>
<dbReference type="Pfam" id="PF00072">
    <property type="entry name" value="Response_reg"/>
    <property type="match status" value="1"/>
</dbReference>
<dbReference type="InterPro" id="IPR051015">
    <property type="entry name" value="EvgA-like"/>
</dbReference>
<dbReference type="GO" id="GO:0000160">
    <property type="term" value="P:phosphorelay signal transduction system"/>
    <property type="evidence" value="ECO:0007669"/>
    <property type="project" value="InterPro"/>
</dbReference>
<dbReference type="Gene3D" id="3.40.50.2300">
    <property type="match status" value="1"/>
</dbReference>
<gene>
    <name evidence="6" type="ORF">SAMN05444008_101218</name>
</gene>
<proteinExistence type="predicted"/>
<dbReference type="CDD" id="cd06170">
    <property type="entry name" value="LuxR_C_like"/>
    <property type="match status" value="1"/>
</dbReference>
<dbReference type="InterPro" id="IPR058245">
    <property type="entry name" value="NreC/VraR/RcsB-like_REC"/>
</dbReference>
<dbReference type="GO" id="GO:0003677">
    <property type="term" value="F:DNA binding"/>
    <property type="evidence" value="ECO:0007669"/>
    <property type="project" value="UniProtKB-KW"/>
</dbReference>
<evidence type="ECO:0000313" key="6">
    <source>
        <dbReference type="EMBL" id="SHE35077.1"/>
    </source>
</evidence>
<name>A0A1M4SSU8_9BACT</name>
<dbReference type="PANTHER" id="PTHR45566">
    <property type="entry name" value="HTH-TYPE TRANSCRIPTIONAL REGULATOR YHJB-RELATED"/>
    <property type="match status" value="1"/>
</dbReference>
<dbReference type="AlphaFoldDB" id="A0A1M4SSU8"/>
<keyword evidence="7" id="KW-1185">Reference proteome</keyword>